<evidence type="ECO:0000256" key="1">
    <source>
        <dbReference type="SAM" id="SignalP"/>
    </source>
</evidence>
<comment type="caution">
    <text evidence="2">The sequence shown here is derived from an EMBL/GenBank/DDBJ whole genome shotgun (WGS) entry which is preliminary data.</text>
</comment>
<keyword evidence="3" id="KW-1185">Reference proteome</keyword>
<gene>
    <name evidence="2" type="ORF">HOLleu_11692</name>
</gene>
<protein>
    <submittedName>
        <fullName evidence="2">Uncharacterized protein</fullName>
    </submittedName>
</protein>
<keyword evidence="1" id="KW-0732">Signal</keyword>
<name>A0A9Q1CGN2_HOLLE</name>
<evidence type="ECO:0000313" key="2">
    <source>
        <dbReference type="EMBL" id="KAJ8044274.1"/>
    </source>
</evidence>
<evidence type="ECO:0000313" key="3">
    <source>
        <dbReference type="Proteomes" id="UP001152320"/>
    </source>
</evidence>
<dbReference type="EMBL" id="JAIZAY010000004">
    <property type="protein sequence ID" value="KAJ8044274.1"/>
    <property type="molecule type" value="Genomic_DNA"/>
</dbReference>
<proteinExistence type="predicted"/>
<sequence>MAPKRPVLVTLVLLWLKVVYSLEQKHLNDLREFRIRGVVSRIAVSRRVVEDLLANITRGYDLDLCLFKPGNNENLYDKTLFRELAIGYYVIHDHTLNGLSCKMKERVATSYRLSAVSMPIVRGGQHGFVLLALFTDSDKDVFLPSSTNHNHIMYIDEIEETEDGTITLRHGDDIMVMNVQYNDTCGDNQSQNVGEDFDKLSGKQFTATEYPLPFDWGCDILGDNVDFCDILKQNKKELEEAGSNVCTEMTTSSHSERCPATMGLQEITGFFRTALPFLSAPVESFEGEWIDREHGGGIIFPCFN</sequence>
<dbReference type="AlphaFoldDB" id="A0A9Q1CGN2"/>
<dbReference type="Proteomes" id="UP001152320">
    <property type="component" value="Chromosome 4"/>
</dbReference>
<feature type="signal peptide" evidence="1">
    <location>
        <begin position="1"/>
        <end position="21"/>
    </location>
</feature>
<accession>A0A9Q1CGN2</accession>
<reference evidence="2" key="1">
    <citation type="submission" date="2021-10" db="EMBL/GenBank/DDBJ databases">
        <title>Tropical sea cucumber genome reveals ecological adaptation and Cuvierian tubules defense mechanism.</title>
        <authorList>
            <person name="Chen T."/>
        </authorList>
    </citation>
    <scope>NUCLEOTIDE SEQUENCE</scope>
    <source>
        <strain evidence="2">Nanhai2018</strain>
        <tissue evidence="2">Muscle</tissue>
    </source>
</reference>
<organism evidence="2 3">
    <name type="scientific">Holothuria leucospilota</name>
    <name type="common">Black long sea cucumber</name>
    <name type="synonym">Mertensiothuria leucospilota</name>
    <dbReference type="NCBI Taxonomy" id="206669"/>
    <lineage>
        <taxon>Eukaryota</taxon>
        <taxon>Metazoa</taxon>
        <taxon>Echinodermata</taxon>
        <taxon>Eleutherozoa</taxon>
        <taxon>Echinozoa</taxon>
        <taxon>Holothuroidea</taxon>
        <taxon>Aspidochirotacea</taxon>
        <taxon>Aspidochirotida</taxon>
        <taxon>Holothuriidae</taxon>
        <taxon>Holothuria</taxon>
    </lineage>
</organism>
<feature type="chain" id="PRO_5040220147" evidence="1">
    <location>
        <begin position="22"/>
        <end position="304"/>
    </location>
</feature>